<proteinExistence type="inferred from homology"/>
<keyword evidence="2" id="KW-0479">Metal-binding</keyword>
<dbReference type="GO" id="GO:0051213">
    <property type="term" value="F:dioxygenase activity"/>
    <property type="evidence" value="ECO:0007669"/>
    <property type="project" value="UniProtKB-ARBA"/>
</dbReference>
<dbReference type="InterPro" id="IPR027443">
    <property type="entry name" value="IPNS-like_sf"/>
</dbReference>
<comment type="similarity">
    <text evidence="1">Belongs to the iron/ascorbate-dependent oxidoreductase family.</text>
</comment>
<dbReference type="SUPFAM" id="SSF51197">
    <property type="entry name" value="Clavaminate synthase-like"/>
    <property type="match status" value="2"/>
</dbReference>
<evidence type="ECO:0000313" key="7">
    <source>
        <dbReference type="Proteomes" id="UP000030645"/>
    </source>
</evidence>
<keyword evidence="7" id="KW-1185">Reference proteome</keyword>
<dbReference type="PANTHER" id="PTHR10209">
    <property type="entry name" value="OXIDOREDUCTASE, 2OG-FE II OXYGENASE FAMILY PROTEIN"/>
    <property type="match status" value="1"/>
</dbReference>
<evidence type="ECO:0000256" key="3">
    <source>
        <dbReference type="ARBA" id="ARBA00023002"/>
    </source>
</evidence>
<evidence type="ECO:0000313" key="6">
    <source>
        <dbReference type="EMBL" id="EXC16422.1"/>
    </source>
</evidence>
<protein>
    <submittedName>
        <fullName evidence="6">1-aminocyclopropane-1-carboxylate oxidase-1-like protein</fullName>
    </submittedName>
</protein>
<dbReference type="GO" id="GO:0046872">
    <property type="term" value="F:metal ion binding"/>
    <property type="evidence" value="ECO:0007669"/>
    <property type="project" value="UniProtKB-KW"/>
</dbReference>
<dbReference type="FunFam" id="2.60.120.330:FF:000026">
    <property type="entry name" value="DIBOA-glucoside dioxygenase BX6"/>
    <property type="match status" value="1"/>
</dbReference>
<sequence length="515" mass="56575">MTDHEELYSRAKELKRFDDTKTGVKGLVDSGLNTIPPIFVHPPETLSDLKPDPKARPVSIPVINLAGFGSPPRRAEVVDKVTRAAREHGFFQIVNHGIPAAKLDRTIAAVKAFHEGPAEVKARLYRRDAGAGVTYMSNVDLYQSKAASWRDTLTVRLGPDPPVTGELPEVCREALVEWDGEVIRLGAVVMELLEEGLGLRAGRYRELTCLEGRIMVGHYYPRCPQPDLTVGLASHADPGVLTVLLQDHMGGLQVKTGGQWVDVKPVPGAIVINVGDLLQIMTNDQYKSVEHRVVANQSEEPRVSIGVFLNPGKREETYGPLPELISSNKPAAYQQFTFSEFMRRKTGVKGLIDSGITSIPRLFHHPTSTLSYIKPDSKVQNISPPVVDLSSFDSDRHTAIVEQLSRAAREVGLFHGILPAILDRGVDAVKAFREQPAETKARGSTAGIGATASRTDWRDSLSLRLAPKPDQHVTEKIPEICRDAMEELDREVLRLGEVVVGLLEEGLGLSEGWFK</sequence>
<dbReference type="InterPro" id="IPR026992">
    <property type="entry name" value="DIOX_N"/>
</dbReference>
<dbReference type="EMBL" id="KE345791">
    <property type="protein sequence ID" value="EXC16422.1"/>
    <property type="molecule type" value="Genomic_DNA"/>
</dbReference>
<dbReference type="PROSITE" id="PS51471">
    <property type="entry name" value="FE2OG_OXY"/>
    <property type="match status" value="1"/>
</dbReference>
<dbReference type="InterPro" id="IPR044861">
    <property type="entry name" value="IPNS-like_FE2OG_OXY"/>
</dbReference>
<dbReference type="eggNOG" id="KOG0143">
    <property type="taxonomic scope" value="Eukaryota"/>
</dbReference>
<dbReference type="Pfam" id="PF03171">
    <property type="entry name" value="2OG-FeII_Oxy"/>
    <property type="match status" value="1"/>
</dbReference>
<dbReference type="AlphaFoldDB" id="W9SLR9"/>
<organism evidence="6 7">
    <name type="scientific">Morus notabilis</name>
    <dbReference type="NCBI Taxonomy" id="981085"/>
    <lineage>
        <taxon>Eukaryota</taxon>
        <taxon>Viridiplantae</taxon>
        <taxon>Streptophyta</taxon>
        <taxon>Embryophyta</taxon>
        <taxon>Tracheophyta</taxon>
        <taxon>Spermatophyta</taxon>
        <taxon>Magnoliopsida</taxon>
        <taxon>eudicotyledons</taxon>
        <taxon>Gunneridae</taxon>
        <taxon>Pentapetalae</taxon>
        <taxon>rosids</taxon>
        <taxon>fabids</taxon>
        <taxon>Rosales</taxon>
        <taxon>Moraceae</taxon>
        <taxon>Moreae</taxon>
        <taxon>Morus</taxon>
    </lineage>
</organism>
<dbReference type="Proteomes" id="UP000030645">
    <property type="component" value="Unassembled WGS sequence"/>
</dbReference>
<dbReference type="Gene3D" id="2.60.120.330">
    <property type="entry name" value="B-lactam Antibiotic, Isopenicillin N Synthase, Chain"/>
    <property type="match status" value="2"/>
</dbReference>
<dbReference type="InterPro" id="IPR005123">
    <property type="entry name" value="Oxoglu/Fe-dep_dioxygenase_dom"/>
</dbReference>
<name>W9SLR9_9ROSA</name>
<evidence type="ECO:0000256" key="4">
    <source>
        <dbReference type="ARBA" id="ARBA00023004"/>
    </source>
</evidence>
<gene>
    <name evidence="6" type="ORF">L484_004433</name>
</gene>
<evidence type="ECO:0000256" key="1">
    <source>
        <dbReference type="ARBA" id="ARBA00008056"/>
    </source>
</evidence>
<dbReference type="PANTHER" id="PTHR10209:SF751">
    <property type="entry name" value="OS06G0255100 PROTEIN"/>
    <property type="match status" value="1"/>
</dbReference>
<dbReference type="Pfam" id="PF14226">
    <property type="entry name" value="DIOX_N"/>
    <property type="match status" value="2"/>
</dbReference>
<keyword evidence="4" id="KW-0408">Iron</keyword>
<feature type="domain" description="Fe2OG dioxygenase" evidence="5">
    <location>
        <begin position="209"/>
        <end position="311"/>
    </location>
</feature>
<dbReference type="STRING" id="981085.W9SLR9"/>
<evidence type="ECO:0000259" key="5">
    <source>
        <dbReference type="PROSITE" id="PS51471"/>
    </source>
</evidence>
<accession>W9SLR9</accession>
<evidence type="ECO:0000256" key="2">
    <source>
        <dbReference type="ARBA" id="ARBA00022723"/>
    </source>
</evidence>
<keyword evidence="3" id="KW-0560">Oxidoreductase</keyword>
<reference evidence="7" key="1">
    <citation type="submission" date="2013-01" db="EMBL/GenBank/DDBJ databases">
        <title>Draft Genome Sequence of a Mulberry Tree, Morus notabilis C.K. Schneid.</title>
        <authorList>
            <person name="He N."/>
            <person name="Zhao S."/>
        </authorList>
    </citation>
    <scope>NUCLEOTIDE SEQUENCE</scope>
</reference>